<keyword evidence="6 9" id="KW-0472">Membrane</keyword>
<dbReference type="PANTHER" id="PTHR24243">
    <property type="entry name" value="G-PROTEIN COUPLED RECEPTOR"/>
    <property type="match status" value="1"/>
</dbReference>
<dbReference type="InterPro" id="IPR017452">
    <property type="entry name" value="GPCR_Rhodpsn_7TM"/>
</dbReference>
<comment type="caution">
    <text evidence="11">The sequence shown here is derived from an EMBL/GenBank/DDBJ whole genome shotgun (WGS) entry which is preliminary data.</text>
</comment>
<evidence type="ECO:0000313" key="12">
    <source>
        <dbReference type="Proteomes" id="UP000285301"/>
    </source>
</evidence>
<keyword evidence="4 9" id="KW-1133">Transmembrane helix</keyword>
<sequence length="118" mass="14044">MTQFFFYYAIIHPVKSRYMCTMSQTKRIICLIWILSFIAAIPVLFVQVHIEVSEKRKGFWCVRDWNHKLLWQLYECYMLVLILIIPSAVMAYTYKCICLQLRGVVVQRTSMFCGEDSL</sequence>
<evidence type="ECO:0000256" key="3">
    <source>
        <dbReference type="ARBA" id="ARBA00022692"/>
    </source>
</evidence>
<dbReference type="PANTHER" id="PTHR24243:SF208">
    <property type="entry name" value="PYROKININ-1 RECEPTOR"/>
    <property type="match status" value="1"/>
</dbReference>
<evidence type="ECO:0000256" key="7">
    <source>
        <dbReference type="ARBA" id="ARBA00023170"/>
    </source>
</evidence>
<gene>
    <name evidence="11" type="ORF">B4U79_18638</name>
</gene>
<dbReference type="EMBL" id="NCKU01010709">
    <property type="protein sequence ID" value="RWS00697.1"/>
    <property type="molecule type" value="Genomic_DNA"/>
</dbReference>
<evidence type="ECO:0000259" key="10">
    <source>
        <dbReference type="PROSITE" id="PS50262"/>
    </source>
</evidence>
<comment type="similarity">
    <text evidence="2">Belongs to the G-protein coupled receptor 1 family.</text>
</comment>
<feature type="domain" description="G-protein coupled receptors family 1 profile" evidence="10">
    <location>
        <begin position="1"/>
        <end position="118"/>
    </location>
</feature>
<dbReference type="OrthoDB" id="2132067at2759"/>
<feature type="transmembrane region" description="Helical" evidence="9">
    <location>
        <begin position="28"/>
        <end position="50"/>
    </location>
</feature>
<dbReference type="Pfam" id="PF00001">
    <property type="entry name" value="7tm_1"/>
    <property type="match status" value="1"/>
</dbReference>
<evidence type="ECO:0000256" key="9">
    <source>
        <dbReference type="SAM" id="Phobius"/>
    </source>
</evidence>
<dbReference type="STRING" id="1965070.A0A3S4Q9X1"/>
<dbReference type="Gene3D" id="1.20.1070.10">
    <property type="entry name" value="Rhodopsin 7-helix transmembrane proteins"/>
    <property type="match status" value="1"/>
</dbReference>
<evidence type="ECO:0000256" key="1">
    <source>
        <dbReference type="ARBA" id="ARBA00004141"/>
    </source>
</evidence>
<protein>
    <submittedName>
        <fullName evidence="11">Pyroglutamylated RFamide peptide receptor-like protein</fullName>
    </submittedName>
</protein>
<keyword evidence="7 11" id="KW-0675">Receptor</keyword>
<reference evidence="11 12" key="1">
    <citation type="journal article" date="2018" name="Gigascience">
        <title>Genomes of trombidid mites reveal novel predicted allergens and laterally-transferred genes associated with secondary metabolism.</title>
        <authorList>
            <person name="Dong X."/>
            <person name="Chaisiri K."/>
            <person name="Xia D."/>
            <person name="Armstrong S.D."/>
            <person name="Fang Y."/>
            <person name="Donnelly M.J."/>
            <person name="Kadowaki T."/>
            <person name="McGarry J.W."/>
            <person name="Darby A.C."/>
            <person name="Makepeace B.L."/>
        </authorList>
    </citation>
    <scope>NUCLEOTIDE SEQUENCE [LARGE SCALE GENOMIC DNA]</scope>
    <source>
        <strain evidence="11">UoL-WK</strain>
    </source>
</reference>
<evidence type="ECO:0000256" key="6">
    <source>
        <dbReference type="ARBA" id="ARBA00023136"/>
    </source>
</evidence>
<evidence type="ECO:0000256" key="2">
    <source>
        <dbReference type="ARBA" id="ARBA00010663"/>
    </source>
</evidence>
<dbReference type="GO" id="GO:0004930">
    <property type="term" value="F:G protein-coupled receptor activity"/>
    <property type="evidence" value="ECO:0007669"/>
    <property type="project" value="UniProtKB-KW"/>
</dbReference>
<evidence type="ECO:0000256" key="4">
    <source>
        <dbReference type="ARBA" id="ARBA00022989"/>
    </source>
</evidence>
<name>A0A3S4Q9X1_9ACAR</name>
<keyword evidence="8" id="KW-0807">Transducer</keyword>
<dbReference type="PROSITE" id="PS50262">
    <property type="entry name" value="G_PROTEIN_RECEP_F1_2"/>
    <property type="match status" value="1"/>
</dbReference>
<accession>A0A3S4Q9X1</accession>
<dbReference type="InterPro" id="IPR000276">
    <property type="entry name" value="GPCR_Rhodpsn"/>
</dbReference>
<dbReference type="GO" id="GO:0016020">
    <property type="term" value="C:membrane"/>
    <property type="evidence" value="ECO:0007669"/>
    <property type="project" value="UniProtKB-SubCell"/>
</dbReference>
<evidence type="ECO:0000256" key="8">
    <source>
        <dbReference type="ARBA" id="ARBA00023224"/>
    </source>
</evidence>
<dbReference type="AlphaFoldDB" id="A0A3S4Q9X1"/>
<comment type="subcellular location">
    <subcellularLocation>
        <location evidence="1">Membrane</location>
        <topology evidence="1">Multi-pass membrane protein</topology>
    </subcellularLocation>
</comment>
<dbReference type="Proteomes" id="UP000285301">
    <property type="component" value="Unassembled WGS sequence"/>
</dbReference>
<keyword evidence="3 9" id="KW-0812">Transmembrane</keyword>
<evidence type="ECO:0000313" key="11">
    <source>
        <dbReference type="EMBL" id="RWS00697.1"/>
    </source>
</evidence>
<proteinExistence type="inferred from homology"/>
<keyword evidence="12" id="KW-1185">Reference proteome</keyword>
<evidence type="ECO:0000256" key="5">
    <source>
        <dbReference type="ARBA" id="ARBA00023040"/>
    </source>
</evidence>
<feature type="transmembrane region" description="Helical" evidence="9">
    <location>
        <begin position="70"/>
        <end position="92"/>
    </location>
</feature>
<dbReference type="SUPFAM" id="SSF81321">
    <property type="entry name" value="Family A G protein-coupled receptor-like"/>
    <property type="match status" value="1"/>
</dbReference>
<organism evidence="11 12">
    <name type="scientific">Dinothrombium tinctorium</name>
    <dbReference type="NCBI Taxonomy" id="1965070"/>
    <lineage>
        <taxon>Eukaryota</taxon>
        <taxon>Metazoa</taxon>
        <taxon>Ecdysozoa</taxon>
        <taxon>Arthropoda</taxon>
        <taxon>Chelicerata</taxon>
        <taxon>Arachnida</taxon>
        <taxon>Acari</taxon>
        <taxon>Acariformes</taxon>
        <taxon>Trombidiformes</taxon>
        <taxon>Prostigmata</taxon>
        <taxon>Anystina</taxon>
        <taxon>Parasitengona</taxon>
        <taxon>Trombidioidea</taxon>
        <taxon>Trombidiidae</taxon>
        <taxon>Dinothrombium</taxon>
    </lineage>
</organism>
<keyword evidence="5" id="KW-0297">G-protein coupled receptor</keyword>